<dbReference type="AlphaFoldDB" id="A0A0N4YMK2"/>
<evidence type="ECO:0000259" key="7">
    <source>
        <dbReference type="Pfam" id="PF01061"/>
    </source>
</evidence>
<dbReference type="PANTHER" id="PTHR48041:SF84">
    <property type="entry name" value="ABC TRANSPORTER DOMAIN-CONTAINING PROTEIN"/>
    <property type="match status" value="1"/>
</dbReference>
<evidence type="ECO:0000313" key="8">
    <source>
        <dbReference type="EMBL" id="VDL82130.1"/>
    </source>
</evidence>
<comment type="subcellular location">
    <subcellularLocation>
        <location evidence="1">Membrane</location>
        <topology evidence="1">Multi-pass membrane protein</topology>
    </subcellularLocation>
</comment>
<name>A0A0N4YMK2_NIPBR</name>
<dbReference type="GO" id="GO:0005886">
    <property type="term" value="C:plasma membrane"/>
    <property type="evidence" value="ECO:0007669"/>
    <property type="project" value="TreeGrafter"/>
</dbReference>
<dbReference type="Proteomes" id="UP000271162">
    <property type="component" value="Unassembled WGS sequence"/>
</dbReference>
<feature type="transmembrane region" description="Helical" evidence="6">
    <location>
        <begin position="288"/>
        <end position="311"/>
    </location>
</feature>
<evidence type="ECO:0000256" key="4">
    <source>
        <dbReference type="ARBA" id="ARBA00022989"/>
    </source>
</evidence>
<organism evidence="10">
    <name type="scientific">Nippostrongylus brasiliensis</name>
    <name type="common">Rat hookworm</name>
    <dbReference type="NCBI Taxonomy" id="27835"/>
    <lineage>
        <taxon>Eukaryota</taxon>
        <taxon>Metazoa</taxon>
        <taxon>Ecdysozoa</taxon>
        <taxon>Nematoda</taxon>
        <taxon>Chromadorea</taxon>
        <taxon>Rhabditida</taxon>
        <taxon>Rhabditina</taxon>
        <taxon>Rhabditomorpha</taxon>
        <taxon>Strongyloidea</taxon>
        <taxon>Heligmosomidae</taxon>
        <taxon>Nippostrongylus</taxon>
    </lineage>
</organism>
<feature type="transmembrane region" description="Helical" evidence="6">
    <location>
        <begin position="133"/>
        <end position="160"/>
    </location>
</feature>
<feature type="transmembrane region" description="Helical" evidence="6">
    <location>
        <begin position="323"/>
        <end position="344"/>
    </location>
</feature>
<dbReference type="STRING" id="27835.A0A0N4YMK2"/>
<feature type="transmembrane region" description="Helical" evidence="6">
    <location>
        <begin position="247"/>
        <end position="268"/>
    </location>
</feature>
<gene>
    <name evidence="8" type="ORF">NBR_LOCUS18405</name>
</gene>
<feature type="transmembrane region" description="Helical" evidence="6">
    <location>
        <begin position="110"/>
        <end position="127"/>
    </location>
</feature>
<evidence type="ECO:0000256" key="2">
    <source>
        <dbReference type="ARBA" id="ARBA00022448"/>
    </source>
</evidence>
<reference evidence="10" key="1">
    <citation type="submission" date="2017-02" db="UniProtKB">
        <authorList>
            <consortium name="WormBaseParasite"/>
        </authorList>
    </citation>
    <scope>IDENTIFICATION</scope>
</reference>
<evidence type="ECO:0000256" key="5">
    <source>
        <dbReference type="ARBA" id="ARBA00023136"/>
    </source>
</evidence>
<reference evidence="8 9" key="2">
    <citation type="submission" date="2018-11" db="EMBL/GenBank/DDBJ databases">
        <authorList>
            <consortium name="Pathogen Informatics"/>
        </authorList>
    </citation>
    <scope>NUCLEOTIDE SEQUENCE [LARGE SCALE GENOMIC DNA]</scope>
</reference>
<dbReference type="InterPro" id="IPR013525">
    <property type="entry name" value="ABC2_TM"/>
</dbReference>
<protein>
    <submittedName>
        <fullName evidence="10">ABC2_membrane domain-containing protein</fullName>
    </submittedName>
</protein>
<keyword evidence="4 6" id="KW-1133">Transmembrane helix</keyword>
<dbReference type="InterPro" id="IPR050352">
    <property type="entry name" value="ABCG_transporters"/>
</dbReference>
<proteinExistence type="predicted"/>
<dbReference type="WBParaSite" id="NBR_0001840401-mRNA-1">
    <property type="protein sequence ID" value="NBR_0001840401-mRNA-1"/>
    <property type="gene ID" value="NBR_0001840401"/>
</dbReference>
<accession>A0A0N4YMK2</accession>
<evidence type="ECO:0000313" key="9">
    <source>
        <dbReference type="Proteomes" id="UP000271162"/>
    </source>
</evidence>
<evidence type="ECO:0000313" key="10">
    <source>
        <dbReference type="WBParaSite" id="NBR_0001840401-mRNA-1"/>
    </source>
</evidence>
<dbReference type="Pfam" id="PF01061">
    <property type="entry name" value="ABC2_membrane"/>
    <property type="match status" value="1"/>
</dbReference>
<keyword evidence="5 6" id="KW-0472">Membrane</keyword>
<keyword evidence="2" id="KW-0813">Transport</keyword>
<feature type="transmembrane region" description="Helical" evidence="6">
    <location>
        <begin position="431"/>
        <end position="453"/>
    </location>
</feature>
<sequence>MLQCNVLSTETVVCYVCIFPMNFIVDMLHNSANGRTAFYGTPQRCIEFFDDCGHSCPDSYNPADMIIHALAMVPHDEDASRSSITAICDAFESGYTLDNWRNPALARAKLMQKIIMGLFIGLLYLQTPLTELGILNIMGALFLLTGELTYPTLFGILTLLPSDYQLVVKEYHDGMYYIFRYTLDNWRNPALARAKLMQKIVMGLFIGLLYLQVSNALQQFFLLICQSSAIFKTPLTELGILNIMGALFLLTGELTYPTLFGILTLLPSDYQLVVKEYHDGMYYIFSYYIARILSYIPLFTIDGFLMVYICYWMIGLSSSLSQILLATLISFLIEQSAVAFGVMMSSIFTFHVAASISGPILVLLLLSGGFLAKISTLPSYIGWVQYLSWFRYGFEAFAINQWSHVNGDNTTWSEQRSQEILAHFSFKERNFWFDIMMMTAFTLIFYLIGYIGLCLRVMNAG</sequence>
<keyword evidence="9" id="KW-1185">Reference proteome</keyword>
<keyword evidence="3 6" id="KW-0812">Transmembrane</keyword>
<evidence type="ECO:0000256" key="6">
    <source>
        <dbReference type="SAM" id="Phobius"/>
    </source>
</evidence>
<evidence type="ECO:0000256" key="1">
    <source>
        <dbReference type="ARBA" id="ARBA00004141"/>
    </source>
</evidence>
<dbReference type="GO" id="GO:0140359">
    <property type="term" value="F:ABC-type transporter activity"/>
    <property type="evidence" value="ECO:0007669"/>
    <property type="project" value="InterPro"/>
</dbReference>
<evidence type="ECO:0000256" key="3">
    <source>
        <dbReference type="ARBA" id="ARBA00022692"/>
    </source>
</evidence>
<dbReference type="EMBL" id="UYSL01023383">
    <property type="protein sequence ID" value="VDL82130.1"/>
    <property type="molecule type" value="Genomic_DNA"/>
</dbReference>
<dbReference type="PANTHER" id="PTHR48041">
    <property type="entry name" value="ABC TRANSPORTER G FAMILY MEMBER 28"/>
    <property type="match status" value="1"/>
</dbReference>
<feature type="domain" description="ABC-2 type transporter transmembrane" evidence="7">
    <location>
        <begin position="180"/>
        <end position="402"/>
    </location>
</feature>
<feature type="transmembrane region" description="Helical" evidence="6">
    <location>
        <begin position="350"/>
        <end position="372"/>
    </location>
</feature>